<dbReference type="AlphaFoldDB" id="A0A2H0W5F3"/>
<organism evidence="1 2">
    <name type="scientific">Candidatus Buchananbacteria bacterium CG10_big_fil_rev_8_21_14_0_10_33_19</name>
    <dbReference type="NCBI Taxonomy" id="1974525"/>
    <lineage>
        <taxon>Bacteria</taxon>
        <taxon>Candidatus Buchananiibacteriota</taxon>
    </lineage>
</organism>
<dbReference type="Proteomes" id="UP000229056">
    <property type="component" value="Unassembled WGS sequence"/>
</dbReference>
<name>A0A2H0W5F3_9BACT</name>
<gene>
    <name evidence="1" type="ORF">COT80_00045</name>
</gene>
<protein>
    <submittedName>
        <fullName evidence="1">Uncharacterized protein</fullName>
    </submittedName>
</protein>
<sequence length="128" mass="14783">MALLKVCTICQREKIIDTHCSQQGLVCFDCFDNNPQLNHQPDCRVEIKKRIERNKTLDNIHTQLEEKIKIANQSRANIESLIVVLHNIDPCPVCKAINFTKCQACFGHGYNQRPTLEQLSEVMPETRY</sequence>
<evidence type="ECO:0000313" key="1">
    <source>
        <dbReference type="EMBL" id="PIS06507.1"/>
    </source>
</evidence>
<accession>A0A2H0W5F3</accession>
<proteinExistence type="predicted"/>
<comment type="caution">
    <text evidence="1">The sequence shown here is derived from an EMBL/GenBank/DDBJ whole genome shotgun (WGS) entry which is preliminary data.</text>
</comment>
<dbReference type="EMBL" id="PEZY01000002">
    <property type="protein sequence ID" value="PIS06507.1"/>
    <property type="molecule type" value="Genomic_DNA"/>
</dbReference>
<evidence type="ECO:0000313" key="2">
    <source>
        <dbReference type="Proteomes" id="UP000229056"/>
    </source>
</evidence>
<reference evidence="2" key="1">
    <citation type="submission" date="2017-09" db="EMBL/GenBank/DDBJ databases">
        <title>Depth-based differentiation of microbial function through sediment-hosted aquifers and enrichment of novel symbionts in the deep terrestrial subsurface.</title>
        <authorList>
            <person name="Probst A.J."/>
            <person name="Ladd B."/>
            <person name="Jarett J.K."/>
            <person name="Geller-Mcgrath D.E."/>
            <person name="Sieber C.M.K."/>
            <person name="Emerson J.B."/>
            <person name="Anantharaman K."/>
            <person name="Thomas B.C."/>
            <person name="Malmstrom R."/>
            <person name="Stieglmeier M."/>
            <person name="Klingl A."/>
            <person name="Woyke T."/>
            <person name="Ryan C.M."/>
            <person name="Banfield J.F."/>
        </authorList>
    </citation>
    <scope>NUCLEOTIDE SEQUENCE [LARGE SCALE GENOMIC DNA]</scope>
</reference>